<dbReference type="Gene3D" id="2.120.10.30">
    <property type="entry name" value="TolB, C-terminal domain"/>
    <property type="match status" value="1"/>
</dbReference>
<keyword evidence="5" id="KW-1185">Reference proteome</keyword>
<dbReference type="EMBL" id="CACVKT020002553">
    <property type="protein sequence ID" value="CAC5378321.1"/>
    <property type="molecule type" value="Genomic_DNA"/>
</dbReference>
<dbReference type="SUPFAM" id="SSF57845">
    <property type="entry name" value="B-box zinc-binding domain"/>
    <property type="match status" value="1"/>
</dbReference>
<dbReference type="Proteomes" id="UP000507470">
    <property type="component" value="Unassembled WGS sequence"/>
</dbReference>
<evidence type="ECO:0000256" key="1">
    <source>
        <dbReference type="PROSITE-ProRule" id="PRU00024"/>
    </source>
</evidence>
<evidence type="ECO:0000313" key="5">
    <source>
        <dbReference type="Proteomes" id="UP000507470"/>
    </source>
</evidence>
<gene>
    <name evidence="4" type="ORF">MCOR_14532</name>
</gene>
<keyword evidence="1" id="KW-0862">Zinc</keyword>
<sequence length="631" mass="71727">MPSMDILKEDLQLSDSEDSDDDVIYVKTTGPPTYTTNSYGYLVEETPTYQTTNCYKTYKDQLRVQANKHMAASEGLCNICENRDITEFATDWCPECEQSLCESCKSYHSASKLSKTHETIPFESFDKLPAAVKEIKNNCSDHEARFEYYCSQHEVPCCVECMKTTHAECRLLTPMHKVVQHFKTSGALSDFEQTLSDFLNNLNSLIKGRFDNISLLAHEKEICLKEIADTKQNVIAHLDQLEIKLKTEVEILHGEHLQAIEETIQEFELLKTNVAKMQDEAKVIKQYASDFQLFLAYRELERAVKNLETDVHLMIKKNSANQISISFSPAVEMAIKTFVPSLGNVNVITKESDIKLVNHREKQAQLLSIGTPCIDKMKLKPVLENIQLPSGKDYKLNIMNSCFLSHGRLAFADKLNKRLIVFKDNGEHERDVQLSFMPSSIAYITNNEIAVGKCSSNQINLINMSSSSVDRSFEVEGRSFESFSYRKGQFLIRVIGFGFCLTDNEGNILSKIPYKEINILFAVLLNEKIYFSQFSKDRIVCCDLKGNEVYEFKDKKLKAPLGVACSDTNILFITGFQSKNIYALSSSGNKFKELYCNSNLLRARAISYDSSKEQLLVSTEDGKVFLFDVIY</sequence>
<dbReference type="GO" id="GO:0008270">
    <property type="term" value="F:zinc ion binding"/>
    <property type="evidence" value="ECO:0007669"/>
    <property type="project" value="UniProtKB-KW"/>
</dbReference>
<dbReference type="PANTHER" id="PTHR25462">
    <property type="entry name" value="BONUS, ISOFORM C-RELATED"/>
    <property type="match status" value="1"/>
</dbReference>
<dbReference type="InterPro" id="IPR000315">
    <property type="entry name" value="Znf_B-box"/>
</dbReference>
<accession>A0A6J8B4E9</accession>
<dbReference type="OrthoDB" id="6080596at2759"/>
<proteinExistence type="predicted"/>
<dbReference type="SUPFAM" id="SSF101898">
    <property type="entry name" value="NHL repeat"/>
    <property type="match status" value="1"/>
</dbReference>
<dbReference type="PANTHER" id="PTHR25462:SF296">
    <property type="entry name" value="MEIOTIC P26, ISOFORM F"/>
    <property type="match status" value="1"/>
</dbReference>
<evidence type="ECO:0000313" key="4">
    <source>
        <dbReference type="EMBL" id="CAC5378321.1"/>
    </source>
</evidence>
<dbReference type="InterPro" id="IPR047153">
    <property type="entry name" value="TRIM45/56/19-like"/>
</dbReference>
<dbReference type="AlphaFoldDB" id="A0A6J8B4E9"/>
<dbReference type="CDD" id="cd19757">
    <property type="entry name" value="Bbox1"/>
    <property type="match status" value="1"/>
</dbReference>
<dbReference type="SMART" id="SM00336">
    <property type="entry name" value="BBOX"/>
    <property type="match status" value="2"/>
</dbReference>
<dbReference type="GO" id="GO:0061630">
    <property type="term" value="F:ubiquitin protein ligase activity"/>
    <property type="evidence" value="ECO:0007669"/>
    <property type="project" value="TreeGrafter"/>
</dbReference>
<feature type="coiled-coil region" evidence="2">
    <location>
        <begin position="224"/>
        <end position="317"/>
    </location>
</feature>
<dbReference type="CDD" id="cd19776">
    <property type="entry name" value="Bbox2_TRIM25_C-IV"/>
    <property type="match status" value="1"/>
</dbReference>
<protein>
    <recommendedName>
        <fullName evidence="3">B box-type domain-containing protein</fullName>
    </recommendedName>
</protein>
<evidence type="ECO:0000256" key="2">
    <source>
        <dbReference type="SAM" id="Coils"/>
    </source>
</evidence>
<dbReference type="InterPro" id="IPR011042">
    <property type="entry name" value="6-blade_b-propeller_TolB-like"/>
</dbReference>
<reference evidence="4 5" key="1">
    <citation type="submission" date="2020-06" db="EMBL/GenBank/DDBJ databases">
        <authorList>
            <person name="Li R."/>
            <person name="Bekaert M."/>
        </authorList>
    </citation>
    <scope>NUCLEOTIDE SEQUENCE [LARGE SCALE GENOMIC DNA]</scope>
    <source>
        <strain evidence="5">wild</strain>
    </source>
</reference>
<name>A0A6J8B4E9_MYTCO</name>
<keyword evidence="1" id="KW-0479">Metal-binding</keyword>
<dbReference type="PROSITE" id="PS50119">
    <property type="entry name" value="ZF_BBOX"/>
    <property type="match status" value="1"/>
</dbReference>
<evidence type="ECO:0000259" key="3">
    <source>
        <dbReference type="PROSITE" id="PS50119"/>
    </source>
</evidence>
<keyword evidence="1" id="KW-0863">Zinc-finger</keyword>
<feature type="domain" description="B box-type" evidence="3">
    <location>
        <begin position="72"/>
        <end position="122"/>
    </location>
</feature>
<dbReference type="Gene3D" id="3.30.160.60">
    <property type="entry name" value="Classic Zinc Finger"/>
    <property type="match status" value="1"/>
</dbReference>
<keyword evidence="2" id="KW-0175">Coiled coil</keyword>
<organism evidence="4 5">
    <name type="scientific">Mytilus coruscus</name>
    <name type="common">Sea mussel</name>
    <dbReference type="NCBI Taxonomy" id="42192"/>
    <lineage>
        <taxon>Eukaryota</taxon>
        <taxon>Metazoa</taxon>
        <taxon>Spiralia</taxon>
        <taxon>Lophotrochozoa</taxon>
        <taxon>Mollusca</taxon>
        <taxon>Bivalvia</taxon>
        <taxon>Autobranchia</taxon>
        <taxon>Pteriomorphia</taxon>
        <taxon>Mytilida</taxon>
        <taxon>Mytiloidea</taxon>
        <taxon>Mytilidae</taxon>
        <taxon>Mytilinae</taxon>
        <taxon>Mytilus</taxon>
    </lineage>
</organism>